<dbReference type="AlphaFoldDB" id="A0A5B8YL20"/>
<dbReference type="KEGG" id="anp:FK178_13625"/>
<dbReference type="RefSeq" id="WP_146836345.1">
    <property type="nucleotide sequence ID" value="NZ_CP042476.1"/>
</dbReference>
<proteinExistence type="predicted"/>
<dbReference type="OrthoDB" id="595476at2"/>
<dbReference type="Proteomes" id="UP000321954">
    <property type="component" value="Chromosome"/>
</dbReference>
<keyword evidence="3" id="KW-1185">Reference proteome</keyword>
<organism evidence="2 3">
    <name type="scientific">Antarcticibacterium arcticum</name>
    <dbReference type="NCBI Taxonomy" id="2585771"/>
    <lineage>
        <taxon>Bacteria</taxon>
        <taxon>Pseudomonadati</taxon>
        <taxon>Bacteroidota</taxon>
        <taxon>Flavobacteriia</taxon>
        <taxon>Flavobacteriales</taxon>
        <taxon>Flavobacteriaceae</taxon>
        <taxon>Antarcticibacterium</taxon>
    </lineage>
</organism>
<evidence type="ECO:0000256" key="1">
    <source>
        <dbReference type="ARBA" id="ARBA00022649"/>
    </source>
</evidence>
<accession>A0A5B8YL20</accession>
<dbReference type="InterPro" id="IPR007712">
    <property type="entry name" value="RelE/ParE_toxin"/>
</dbReference>
<protein>
    <submittedName>
        <fullName evidence="2">Type II toxin-antitoxin system RelE/ParE family toxin</fullName>
    </submittedName>
</protein>
<evidence type="ECO:0000313" key="2">
    <source>
        <dbReference type="EMBL" id="QED38690.1"/>
    </source>
</evidence>
<dbReference type="EMBL" id="CP042476">
    <property type="protein sequence ID" value="QED38690.1"/>
    <property type="molecule type" value="Genomic_DNA"/>
</dbReference>
<dbReference type="Gene3D" id="3.30.2310.20">
    <property type="entry name" value="RelE-like"/>
    <property type="match status" value="1"/>
</dbReference>
<dbReference type="InterPro" id="IPR035093">
    <property type="entry name" value="RelE/ParE_toxin_dom_sf"/>
</dbReference>
<gene>
    <name evidence="2" type="ORF">FK178_13625</name>
</gene>
<dbReference type="Pfam" id="PF05016">
    <property type="entry name" value="ParE_toxin"/>
    <property type="match status" value="1"/>
</dbReference>
<reference evidence="2 3" key="1">
    <citation type="submission" date="2019-08" db="EMBL/GenBank/DDBJ databases">
        <title>Antarcticibacterium arcticum sp. nov., a bacterium isolated from marine sediment of the Canadian Beaufort Sea.</title>
        <authorList>
            <person name="Lee Y.M."/>
            <person name="Baek K."/>
            <person name="Lee D.-H."/>
            <person name="Shin S.C."/>
            <person name="Jin Y.K."/>
            <person name="Park Y."/>
        </authorList>
    </citation>
    <scope>NUCLEOTIDE SEQUENCE [LARGE SCALE GENOMIC DNA]</scope>
    <source>
        <strain evidence="2 3">PAMC 28998</strain>
    </source>
</reference>
<sequence>MIYKIKIIPKAKDEINEAYFYYESVKAGLGERFIKHLESYFIRITKTPEQFPLKRMPYREAFIKKFPYLIIFEIRKTEIIVYSVFNTWQNPQKKVL</sequence>
<name>A0A5B8YL20_9FLAO</name>
<evidence type="ECO:0000313" key="3">
    <source>
        <dbReference type="Proteomes" id="UP000321954"/>
    </source>
</evidence>
<keyword evidence="1" id="KW-1277">Toxin-antitoxin system</keyword>